<proteinExistence type="predicted"/>
<dbReference type="Proteomes" id="UP000526083">
    <property type="component" value="Unassembled WGS sequence"/>
</dbReference>
<comment type="caution">
    <text evidence="1">The sequence shown here is derived from an EMBL/GenBank/DDBJ whole genome shotgun (WGS) entry which is preliminary data.</text>
</comment>
<organism evidence="1 2">
    <name type="scientific">Microbacterium halimionae</name>
    <dbReference type="NCBI Taxonomy" id="1526413"/>
    <lineage>
        <taxon>Bacteria</taxon>
        <taxon>Bacillati</taxon>
        <taxon>Actinomycetota</taxon>
        <taxon>Actinomycetes</taxon>
        <taxon>Micrococcales</taxon>
        <taxon>Microbacteriaceae</taxon>
        <taxon>Microbacterium</taxon>
    </lineage>
</organism>
<accession>A0A7W3JMS3</accession>
<gene>
    <name evidence="1" type="ORF">FHX48_000744</name>
</gene>
<protein>
    <submittedName>
        <fullName evidence="1">Uncharacterized protein</fullName>
    </submittedName>
</protein>
<evidence type="ECO:0000313" key="1">
    <source>
        <dbReference type="EMBL" id="MBA8815692.1"/>
    </source>
</evidence>
<keyword evidence="2" id="KW-1185">Reference proteome</keyword>
<dbReference type="AlphaFoldDB" id="A0A7W3JMS3"/>
<sequence>MTVISAFRFPIEQNFIVGMTDAICIAPSDITTATDDFPKLENFPVYAIARRPRLSIVDVRGDTHELHVVIKNPDGDELIITFEGFEAKMLVEDGGLFFEIQSTAGERLAYGRPAQLLTLEGTPTRLQDRRERAEEPLLDESMLDLEVLYIGKSDDEEGAVEHRLLSHSKLQEVLADHVDHAPGYELWVIPMRFGAKNTVSIIHGHQAELELDVDTVLARINPPFERATMVALAEAAAIRLFDPPYNKHYRGSFPSLTHRSYNEVFPSDYNGLGITIDTFGSICCRLWSDARSADFIHEAVWPLDPTNRKPLTTVDDILALFAD</sequence>
<reference evidence="1 2" key="1">
    <citation type="submission" date="2020-07" db="EMBL/GenBank/DDBJ databases">
        <title>Sequencing the genomes of 1000 actinobacteria strains.</title>
        <authorList>
            <person name="Klenk H.-P."/>
        </authorList>
    </citation>
    <scope>NUCLEOTIDE SEQUENCE [LARGE SCALE GENOMIC DNA]</scope>
    <source>
        <strain evidence="1 2">DSM 27576</strain>
    </source>
</reference>
<dbReference type="RefSeq" id="WP_167048680.1">
    <property type="nucleotide sequence ID" value="NZ_JAAOZB010000002.1"/>
</dbReference>
<dbReference type="EMBL" id="JACGWY010000001">
    <property type="protein sequence ID" value="MBA8815692.1"/>
    <property type="molecule type" value="Genomic_DNA"/>
</dbReference>
<evidence type="ECO:0000313" key="2">
    <source>
        <dbReference type="Proteomes" id="UP000526083"/>
    </source>
</evidence>
<name>A0A7W3JMS3_9MICO</name>